<evidence type="ECO:0000313" key="2">
    <source>
        <dbReference type="Proteomes" id="UP001498398"/>
    </source>
</evidence>
<gene>
    <name evidence="1" type="ORF">VKT23_009109</name>
</gene>
<accession>A0ABR1JF95</accession>
<organism evidence="1 2">
    <name type="scientific">Marasmiellus scandens</name>
    <dbReference type="NCBI Taxonomy" id="2682957"/>
    <lineage>
        <taxon>Eukaryota</taxon>
        <taxon>Fungi</taxon>
        <taxon>Dikarya</taxon>
        <taxon>Basidiomycota</taxon>
        <taxon>Agaricomycotina</taxon>
        <taxon>Agaricomycetes</taxon>
        <taxon>Agaricomycetidae</taxon>
        <taxon>Agaricales</taxon>
        <taxon>Marasmiineae</taxon>
        <taxon>Omphalotaceae</taxon>
        <taxon>Marasmiellus</taxon>
    </lineage>
</organism>
<dbReference type="EMBL" id="JBANRG010000015">
    <property type="protein sequence ID" value="KAK7460386.1"/>
    <property type="molecule type" value="Genomic_DNA"/>
</dbReference>
<keyword evidence="2" id="KW-1185">Reference proteome</keyword>
<proteinExistence type="predicted"/>
<evidence type="ECO:0000313" key="1">
    <source>
        <dbReference type="EMBL" id="KAK7460386.1"/>
    </source>
</evidence>
<comment type="caution">
    <text evidence="1">The sequence shown here is derived from an EMBL/GenBank/DDBJ whole genome shotgun (WGS) entry which is preliminary data.</text>
</comment>
<name>A0ABR1JF95_9AGAR</name>
<reference evidence="1 2" key="1">
    <citation type="submission" date="2024-01" db="EMBL/GenBank/DDBJ databases">
        <title>A draft genome for the cacao thread blight pathogen Marasmiellus scandens.</title>
        <authorList>
            <person name="Baruah I.K."/>
            <person name="Leung J."/>
            <person name="Bukari Y."/>
            <person name="Amoako-Attah I."/>
            <person name="Meinhardt L.W."/>
            <person name="Bailey B.A."/>
            <person name="Cohen S.P."/>
        </authorList>
    </citation>
    <scope>NUCLEOTIDE SEQUENCE [LARGE SCALE GENOMIC DNA]</scope>
    <source>
        <strain evidence="1 2">GH-19</strain>
    </source>
</reference>
<dbReference type="Proteomes" id="UP001498398">
    <property type="component" value="Unassembled WGS sequence"/>
</dbReference>
<protein>
    <submittedName>
        <fullName evidence="1">Uncharacterized protein</fullName>
    </submittedName>
</protein>
<sequence>MSYVDWNTNTTSSCKHVGDVCMSTVDLSYMPSAKEKSRDAAQIIATGCRSWKTLKEKGEAVWPPHLDAALIEG</sequence>